<dbReference type="EMBL" id="CAJVPT010008424">
    <property type="protein sequence ID" value="CAG8551663.1"/>
    <property type="molecule type" value="Genomic_DNA"/>
</dbReference>
<keyword evidence="2" id="KW-1185">Reference proteome</keyword>
<accession>A0ACA9LUE7</accession>
<name>A0ACA9LUE7_9GLOM</name>
<proteinExistence type="predicted"/>
<organism evidence="1 2">
    <name type="scientific">Acaulospora colombiana</name>
    <dbReference type="NCBI Taxonomy" id="27376"/>
    <lineage>
        <taxon>Eukaryota</taxon>
        <taxon>Fungi</taxon>
        <taxon>Fungi incertae sedis</taxon>
        <taxon>Mucoromycota</taxon>
        <taxon>Glomeromycotina</taxon>
        <taxon>Glomeromycetes</taxon>
        <taxon>Diversisporales</taxon>
        <taxon>Acaulosporaceae</taxon>
        <taxon>Acaulospora</taxon>
    </lineage>
</organism>
<protein>
    <submittedName>
        <fullName evidence="1">2018_t:CDS:1</fullName>
    </submittedName>
</protein>
<gene>
    <name evidence="1" type="ORF">ACOLOM_LOCUS4877</name>
</gene>
<evidence type="ECO:0000313" key="2">
    <source>
        <dbReference type="Proteomes" id="UP000789525"/>
    </source>
</evidence>
<evidence type="ECO:0000313" key="1">
    <source>
        <dbReference type="EMBL" id="CAG8551663.1"/>
    </source>
</evidence>
<sequence>MNNALESLFMIYYIISEGIFYRKLCGALKAAIPSSVDNINALRYLFYQVVIFTLDLVSLTLSGTYRIFIVADGNLPNYIYLETFSYAFTIFVMTGFGLSIPKLRGTSENHHSFTYQTEPEFINDPEKNSEYDCDMQVSTFGVIERKSFSKQIQDETSSDV</sequence>
<reference evidence="1" key="1">
    <citation type="submission" date="2021-06" db="EMBL/GenBank/DDBJ databases">
        <authorList>
            <person name="Kallberg Y."/>
            <person name="Tangrot J."/>
            <person name="Rosling A."/>
        </authorList>
    </citation>
    <scope>NUCLEOTIDE SEQUENCE</scope>
    <source>
        <strain evidence="1">CL356</strain>
    </source>
</reference>
<dbReference type="Proteomes" id="UP000789525">
    <property type="component" value="Unassembled WGS sequence"/>
</dbReference>
<comment type="caution">
    <text evidence="1">The sequence shown here is derived from an EMBL/GenBank/DDBJ whole genome shotgun (WGS) entry which is preliminary data.</text>
</comment>